<dbReference type="InterPro" id="IPR003682">
    <property type="entry name" value="rRNA_ssu_MeTfrase_G"/>
</dbReference>
<keyword evidence="4 6" id="KW-0808">Transferase</keyword>
<keyword evidence="5 6" id="KW-0949">S-adenosyl-L-methionine</keyword>
<comment type="subcellular location">
    <subcellularLocation>
        <location evidence="6">Cytoplasm</location>
    </subcellularLocation>
</comment>
<dbReference type="EC" id="2.1.1.170" evidence="6"/>
<keyword evidence="2 6" id="KW-0698">rRNA processing</keyword>
<comment type="caution">
    <text evidence="6">Lacks conserved residue(s) required for the propagation of feature annotation.</text>
</comment>
<dbReference type="PANTHER" id="PTHR31760">
    <property type="entry name" value="S-ADENOSYL-L-METHIONINE-DEPENDENT METHYLTRANSFERASES SUPERFAMILY PROTEIN"/>
    <property type="match status" value="1"/>
</dbReference>
<feature type="binding site" evidence="6">
    <location>
        <position position="141"/>
    </location>
    <ligand>
        <name>S-adenosyl-L-methionine</name>
        <dbReference type="ChEBI" id="CHEBI:59789"/>
    </ligand>
</feature>
<protein>
    <recommendedName>
        <fullName evidence="6">Ribosomal RNA small subunit methyltransferase G</fullName>
        <ecNumber evidence="6">2.1.1.170</ecNumber>
    </recommendedName>
    <alternativeName>
        <fullName evidence="6">16S rRNA 7-methylguanosine methyltransferase</fullName>
        <shortName evidence="6">16S rRNA m7G methyltransferase</shortName>
    </alternativeName>
</protein>
<dbReference type="NCBIfam" id="TIGR00138">
    <property type="entry name" value="rsmG_gidB"/>
    <property type="match status" value="1"/>
</dbReference>
<feature type="binding site" evidence="6">
    <location>
        <begin position="127"/>
        <end position="128"/>
    </location>
    <ligand>
        <name>S-adenosyl-L-methionine</name>
        <dbReference type="ChEBI" id="CHEBI:59789"/>
    </ligand>
</feature>
<proteinExistence type="inferred from homology"/>
<feature type="binding site" evidence="6">
    <location>
        <position position="76"/>
    </location>
    <ligand>
        <name>S-adenosyl-L-methionine</name>
        <dbReference type="ChEBI" id="CHEBI:59789"/>
    </ligand>
</feature>
<dbReference type="PANTHER" id="PTHR31760:SF0">
    <property type="entry name" value="S-ADENOSYL-L-METHIONINE-DEPENDENT METHYLTRANSFERASES SUPERFAMILY PROTEIN"/>
    <property type="match status" value="1"/>
</dbReference>
<evidence type="ECO:0000256" key="5">
    <source>
        <dbReference type="ARBA" id="ARBA00022691"/>
    </source>
</evidence>
<comment type="similarity">
    <text evidence="6">Belongs to the methyltransferase superfamily. RNA methyltransferase RsmG family.</text>
</comment>
<evidence type="ECO:0000256" key="2">
    <source>
        <dbReference type="ARBA" id="ARBA00022552"/>
    </source>
</evidence>
<dbReference type="EMBL" id="JAIGNK010000003">
    <property type="protein sequence ID" value="MBX7458749.1"/>
    <property type="molecule type" value="Genomic_DNA"/>
</dbReference>
<keyword evidence="8" id="KW-1185">Reference proteome</keyword>
<dbReference type="HAMAP" id="MF_00074">
    <property type="entry name" value="16SrRNA_methyltr_G"/>
    <property type="match status" value="1"/>
</dbReference>
<evidence type="ECO:0000256" key="6">
    <source>
        <dbReference type="HAMAP-Rule" id="MF_00074"/>
    </source>
</evidence>
<sequence length="208" mass="22949">MISNETDARSFIAGLGGAEAIAKLEVLAEDLRAENARQNLVSKGSLEEVWVRHFADSAQLIPHVPRETRGAWFDLGSGAGFPGLVLAILRPDEPTVLIESRKRRIEWLEAMARKLELANCEIEGKRLELADTRKAAVISARAFAPLPKLLSLSARFSTARTHWVLPKGRSAAQEVEELPRKQRKMFHVEHSITDDEAGIVVGQGKVEA</sequence>
<dbReference type="Pfam" id="PF02527">
    <property type="entry name" value="GidB"/>
    <property type="match status" value="1"/>
</dbReference>
<keyword evidence="3 6" id="KW-0489">Methyltransferase</keyword>
<name>A0ABS7IYW1_9SPHN</name>
<organism evidence="7 8">
    <name type="scientific">Qipengyuania polymorpha</name>
    <dbReference type="NCBI Taxonomy" id="2867234"/>
    <lineage>
        <taxon>Bacteria</taxon>
        <taxon>Pseudomonadati</taxon>
        <taxon>Pseudomonadota</taxon>
        <taxon>Alphaproteobacteria</taxon>
        <taxon>Sphingomonadales</taxon>
        <taxon>Erythrobacteraceae</taxon>
        <taxon>Qipengyuania</taxon>
    </lineage>
</organism>
<feature type="binding site" evidence="6">
    <location>
        <position position="81"/>
    </location>
    <ligand>
        <name>S-adenosyl-L-methionine</name>
        <dbReference type="ChEBI" id="CHEBI:59789"/>
    </ligand>
</feature>
<dbReference type="GO" id="GO:0032259">
    <property type="term" value="P:methylation"/>
    <property type="evidence" value="ECO:0007669"/>
    <property type="project" value="UniProtKB-KW"/>
</dbReference>
<comment type="caution">
    <text evidence="7">The sequence shown here is derived from an EMBL/GenBank/DDBJ whole genome shotgun (WGS) entry which is preliminary data.</text>
</comment>
<evidence type="ECO:0000313" key="8">
    <source>
        <dbReference type="Proteomes" id="UP000783253"/>
    </source>
</evidence>
<dbReference type="Gene3D" id="3.40.50.150">
    <property type="entry name" value="Vaccinia Virus protein VP39"/>
    <property type="match status" value="1"/>
</dbReference>
<evidence type="ECO:0000313" key="7">
    <source>
        <dbReference type="EMBL" id="MBX7458749.1"/>
    </source>
</evidence>
<comment type="function">
    <text evidence="6">Specifically methylates the N7 position of guanine in position 527 of 16S rRNA.</text>
</comment>
<dbReference type="RefSeq" id="WP_221574126.1">
    <property type="nucleotide sequence ID" value="NZ_JAIGNK010000003.1"/>
</dbReference>
<evidence type="ECO:0000256" key="1">
    <source>
        <dbReference type="ARBA" id="ARBA00022490"/>
    </source>
</evidence>
<comment type="catalytic activity">
    <reaction evidence="6">
        <text>guanosine(527) in 16S rRNA + S-adenosyl-L-methionine = N(7)-methylguanosine(527) in 16S rRNA + S-adenosyl-L-homocysteine</text>
        <dbReference type="Rhea" id="RHEA:42732"/>
        <dbReference type="Rhea" id="RHEA-COMP:10209"/>
        <dbReference type="Rhea" id="RHEA-COMP:10210"/>
        <dbReference type="ChEBI" id="CHEBI:57856"/>
        <dbReference type="ChEBI" id="CHEBI:59789"/>
        <dbReference type="ChEBI" id="CHEBI:74269"/>
        <dbReference type="ChEBI" id="CHEBI:74480"/>
        <dbReference type="EC" id="2.1.1.170"/>
    </reaction>
</comment>
<dbReference type="GO" id="GO:0008168">
    <property type="term" value="F:methyltransferase activity"/>
    <property type="evidence" value="ECO:0007669"/>
    <property type="project" value="UniProtKB-KW"/>
</dbReference>
<dbReference type="Proteomes" id="UP000783253">
    <property type="component" value="Unassembled WGS sequence"/>
</dbReference>
<dbReference type="SUPFAM" id="SSF53335">
    <property type="entry name" value="S-adenosyl-L-methionine-dependent methyltransferases"/>
    <property type="match status" value="1"/>
</dbReference>
<dbReference type="InterPro" id="IPR029063">
    <property type="entry name" value="SAM-dependent_MTases_sf"/>
</dbReference>
<reference evidence="7 8" key="1">
    <citation type="submission" date="2021-08" db="EMBL/GenBank/DDBJ databases">
        <title>Comparative Genomics Analysis of the Genus Qipengyuania Reveals Extensive Genetic Diversity and Metabolic Versatility, Including the Description of Fifteen Novel Species.</title>
        <authorList>
            <person name="Liu Y."/>
        </authorList>
    </citation>
    <scope>NUCLEOTIDE SEQUENCE [LARGE SCALE GENOMIC DNA]</scope>
    <source>
        <strain evidence="7 8">1NDH17</strain>
    </source>
</reference>
<evidence type="ECO:0000256" key="4">
    <source>
        <dbReference type="ARBA" id="ARBA00022679"/>
    </source>
</evidence>
<gene>
    <name evidence="6 7" type="primary">rsmG</name>
    <name evidence="7" type="ORF">K3152_10875</name>
</gene>
<keyword evidence="1 6" id="KW-0963">Cytoplasm</keyword>
<accession>A0ABS7IYW1</accession>
<evidence type="ECO:0000256" key="3">
    <source>
        <dbReference type="ARBA" id="ARBA00022603"/>
    </source>
</evidence>